<sequence>SAEASGKPSPSDPGSGTATMMNSSSRGSSPTRALDEGKVNMAPKGPPPFPGVPLMSTPMGGPVPPPIRYGPPPQLCGPFGPRPLPPPFDEDDRPGTVAHACNPSTL</sequence>
<dbReference type="EMBL" id="NBAG03000383">
    <property type="protein sequence ID" value="PNI31546.1"/>
    <property type="molecule type" value="Genomic_DNA"/>
</dbReference>
<evidence type="ECO:0000256" key="1">
    <source>
        <dbReference type="SAM" id="MobiDB-lite"/>
    </source>
</evidence>
<feature type="non-terminal residue" evidence="2">
    <location>
        <position position="1"/>
    </location>
</feature>
<evidence type="ECO:0000313" key="3">
    <source>
        <dbReference type="Proteomes" id="UP000236370"/>
    </source>
</evidence>
<feature type="compositionally biased region" description="Pro residues" evidence="1">
    <location>
        <begin position="61"/>
        <end position="87"/>
    </location>
</feature>
<dbReference type="AlphaFoldDB" id="A0A2J8K994"/>
<protein>
    <submittedName>
        <fullName evidence="2">MIA3 isoform 11</fullName>
    </submittedName>
</protein>
<gene>
    <name evidence="2" type="ORF">CK820_G0040428</name>
</gene>
<proteinExistence type="predicted"/>
<feature type="region of interest" description="Disordered" evidence="1">
    <location>
        <begin position="1"/>
        <end position="106"/>
    </location>
</feature>
<name>A0A2J8K994_PANTR</name>
<feature type="compositionally biased region" description="Polar residues" evidence="1">
    <location>
        <begin position="17"/>
        <end position="31"/>
    </location>
</feature>
<dbReference type="Proteomes" id="UP000236370">
    <property type="component" value="Unassembled WGS sequence"/>
</dbReference>
<accession>A0A2J8K994</accession>
<organism evidence="2 3">
    <name type="scientific">Pan troglodytes</name>
    <name type="common">Chimpanzee</name>
    <dbReference type="NCBI Taxonomy" id="9598"/>
    <lineage>
        <taxon>Eukaryota</taxon>
        <taxon>Metazoa</taxon>
        <taxon>Chordata</taxon>
        <taxon>Craniata</taxon>
        <taxon>Vertebrata</taxon>
        <taxon>Euteleostomi</taxon>
        <taxon>Mammalia</taxon>
        <taxon>Eutheria</taxon>
        <taxon>Euarchontoglires</taxon>
        <taxon>Primates</taxon>
        <taxon>Haplorrhini</taxon>
        <taxon>Catarrhini</taxon>
        <taxon>Hominidae</taxon>
        <taxon>Pan</taxon>
    </lineage>
</organism>
<evidence type="ECO:0000313" key="2">
    <source>
        <dbReference type="EMBL" id="PNI31546.1"/>
    </source>
</evidence>
<feature type="compositionally biased region" description="Low complexity" evidence="1">
    <location>
        <begin position="1"/>
        <end position="16"/>
    </location>
</feature>
<comment type="caution">
    <text evidence="2">The sequence shown here is derived from an EMBL/GenBank/DDBJ whole genome shotgun (WGS) entry which is preliminary data.</text>
</comment>
<reference evidence="2 3" key="1">
    <citation type="submission" date="2017-12" db="EMBL/GenBank/DDBJ databases">
        <title>High-resolution comparative analysis of great ape genomes.</title>
        <authorList>
            <person name="Pollen A."/>
            <person name="Hastie A."/>
            <person name="Hormozdiari F."/>
            <person name="Dougherty M."/>
            <person name="Liu R."/>
            <person name="Chaisson M."/>
            <person name="Hoppe E."/>
            <person name="Hill C."/>
            <person name="Pang A."/>
            <person name="Hillier L."/>
            <person name="Baker C."/>
            <person name="Armstrong J."/>
            <person name="Shendure J."/>
            <person name="Paten B."/>
            <person name="Wilson R."/>
            <person name="Chao H."/>
            <person name="Schneider V."/>
            <person name="Ventura M."/>
            <person name="Kronenberg Z."/>
            <person name="Murali S."/>
            <person name="Gordon D."/>
            <person name="Cantsilieris S."/>
            <person name="Munson K."/>
            <person name="Nelson B."/>
            <person name="Raja A."/>
            <person name="Underwood J."/>
            <person name="Diekhans M."/>
            <person name="Fiddes I."/>
            <person name="Haussler D."/>
            <person name="Eichler E."/>
        </authorList>
    </citation>
    <scope>NUCLEOTIDE SEQUENCE [LARGE SCALE GENOMIC DNA]</scope>
    <source>
        <strain evidence="2">Yerkes chimp pedigree #C0471</strain>
    </source>
</reference>